<dbReference type="InterPro" id="IPR028096">
    <property type="entry name" value="EfeO_Cupredoxin"/>
</dbReference>
<reference evidence="3" key="1">
    <citation type="submission" date="2022-06" db="EMBL/GenBank/DDBJ databases">
        <title>Alkalimarinus sp. nov., isolated from gut of a Alitta virens.</title>
        <authorList>
            <person name="Yang A.I."/>
            <person name="Shin N.-R."/>
        </authorList>
    </citation>
    <scope>NUCLEOTIDE SEQUENCE</scope>
    <source>
        <strain evidence="3">A2M4</strain>
    </source>
</reference>
<name>A0ABY6MXK6_9ALTE</name>
<gene>
    <name evidence="3" type="ORF">NKI27_10495</name>
</gene>
<dbReference type="Proteomes" id="UP001163739">
    <property type="component" value="Chromosome"/>
</dbReference>
<keyword evidence="4" id="KW-1185">Reference proteome</keyword>
<dbReference type="InterPro" id="IPR008972">
    <property type="entry name" value="Cupredoxin"/>
</dbReference>
<feature type="transmembrane region" description="Helical" evidence="1">
    <location>
        <begin position="6"/>
        <end position="22"/>
    </location>
</feature>
<feature type="domain" description="EfeO-type cupredoxin-like" evidence="2">
    <location>
        <begin position="12"/>
        <end position="116"/>
    </location>
</feature>
<accession>A0ABY6MXK6</accession>
<keyword evidence="1" id="KW-1133">Transmembrane helix</keyword>
<evidence type="ECO:0000313" key="3">
    <source>
        <dbReference type="EMBL" id="UZE94519.1"/>
    </source>
</evidence>
<dbReference type="SUPFAM" id="SSF49503">
    <property type="entry name" value="Cupredoxins"/>
    <property type="match status" value="1"/>
</dbReference>
<evidence type="ECO:0000259" key="2">
    <source>
        <dbReference type="Pfam" id="PF13473"/>
    </source>
</evidence>
<keyword evidence="1" id="KW-0472">Membrane</keyword>
<dbReference type="EMBL" id="CP100390">
    <property type="protein sequence ID" value="UZE94519.1"/>
    <property type="molecule type" value="Genomic_DNA"/>
</dbReference>
<sequence>MLIINILGILLIAGIVWWFWLYKPADVSENSSDLLVTVKNGVYQPARLKIPAGEAASIKFLREEASPCAGTVVFSDLDISEELPLNKQKTINLPALTPGTYSFTCQMQMYRGELIVSDKP</sequence>
<organism evidence="3 4">
    <name type="scientific">Alkalimarinus alittae</name>
    <dbReference type="NCBI Taxonomy" id="2961619"/>
    <lineage>
        <taxon>Bacteria</taxon>
        <taxon>Pseudomonadati</taxon>
        <taxon>Pseudomonadota</taxon>
        <taxon>Gammaproteobacteria</taxon>
        <taxon>Alteromonadales</taxon>
        <taxon>Alteromonadaceae</taxon>
        <taxon>Alkalimarinus</taxon>
    </lineage>
</organism>
<evidence type="ECO:0000313" key="4">
    <source>
        <dbReference type="Proteomes" id="UP001163739"/>
    </source>
</evidence>
<dbReference type="Gene3D" id="2.60.40.420">
    <property type="entry name" value="Cupredoxins - blue copper proteins"/>
    <property type="match status" value="1"/>
</dbReference>
<dbReference type="RefSeq" id="WP_265046011.1">
    <property type="nucleotide sequence ID" value="NZ_CP100390.1"/>
</dbReference>
<proteinExistence type="predicted"/>
<evidence type="ECO:0000256" key="1">
    <source>
        <dbReference type="SAM" id="Phobius"/>
    </source>
</evidence>
<keyword evidence="1" id="KW-0812">Transmembrane</keyword>
<dbReference type="Pfam" id="PF13473">
    <property type="entry name" value="Cupredoxin_1"/>
    <property type="match status" value="1"/>
</dbReference>
<protein>
    <submittedName>
        <fullName evidence="3">Cupredoxin domain-containing protein</fullName>
    </submittedName>
</protein>